<evidence type="ECO:0000256" key="8">
    <source>
        <dbReference type="HAMAP-Rule" id="MF_00387"/>
    </source>
</evidence>
<comment type="subunit">
    <text evidence="8">Homotrimer.</text>
</comment>
<dbReference type="HAMAP" id="MF_00387">
    <property type="entry name" value="LpxA"/>
    <property type="match status" value="1"/>
</dbReference>
<evidence type="ECO:0000256" key="3">
    <source>
        <dbReference type="ARBA" id="ARBA00022556"/>
    </source>
</evidence>
<evidence type="ECO:0000256" key="4">
    <source>
        <dbReference type="ARBA" id="ARBA00022679"/>
    </source>
</evidence>
<dbReference type="InterPro" id="IPR010137">
    <property type="entry name" value="Lipid_A_LpxA"/>
</dbReference>
<comment type="caution">
    <text evidence="10">The sequence shown here is derived from an EMBL/GenBank/DDBJ whole genome shotgun (WGS) entry which is preliminary data.</text>
</comment>
<protein>
    <recommendedName>
        <fullName evidence="8">Acyl-[acyl-carrier-protein]--UDP-N-acetylglucosamine O-acyltransferase</fullName>
        <shortName evidence="8">UDP-N-acetylglucosamine acyltransferase</shortName>
        <ecNumber evidence="8">2.3.1.129</ecNumber>
    </recommendedName>
</protein>
<accession>A0ABW9A9I5</accession>
<dbReference type="Gene3D" id="2.160.10.10">
    <property type="entry name" value="Hexapeptide repeat proteins"/>
    <property type="match status" value="1"/>
</dbReference>
<comment type="subcellular location">
    <subcellularLocation>
        <location evidence="8">Cytoplasm</location>
    </subcellularLocation>
</comment>
<dbReference type="Proteomes" id="UP001629246">
    <property type="component" value="Unassembled WGS sequence"/>
</dbReference>
<dbReference type="GO" id="GO:0008780">
    <property type="term" value="F:acyl-[acyl-carrier-protein]-UDP-N-acetylglucosamine O-acyltransferase activity"/>
    <property type="evidence" value="ECO:0007669"/>
    <property type="project" value="UniProtKB-EC"/>
</dbReference>
<dbReference type="EC" id="2.3.1.129" evidence="8"/>
<evidence type="ECO:0000256" key="5">
    <source>
        <dbReference type="ARBA" id="ARBA00022737"/>
    </source>
</evidence>
<comment type="pathway">
    <text evidence="8">Glycolipid biosynthesis; lipid IV(A) biosynthesis; lipid IV(A) from (3R)-3-hydroxytetradecanoyl-[acyl-carrier-protein] and UDP-N-acetyl-alpha-D-glucosamine: step 1/6.</text>
</comment>
<evidence type="ECO:0000256" key="7">
    <source>
        <dbReference type="ARBA" id="ARBA00023315"/>
    </source>
</evidence>
<evidence type="ECO:0000256" key="1">
    <source>
        <dbReference type="ARBA" id="ARBA00022490"/>
    </source>
</evidence>
<dbReference type="InterPro" id="IPR001451">
    <property type="entry name" value="Hexapep"/>
</dbReference>
<keyword evidence="11" id="KW-1185">Reference proteome</keyword>
<dbReference type="InterPro" id="IPR029098">
    <property type="entry name" value="Acetyltransf_C"/>
</dbReference>
<keyword evidence="1 8" id="KW-0963">Cytoplasm</keyword>
<comment type="function">
    <text evidence="8">Involved in the biosynthesis of lipid A, a phosphorylated glycolipid that anchors the lipopolysaccharide to the outer membrane of the cell.</text>
</comment>
<evidence type="ECO:0000256" key="6">
    <source>
        <dbReference type="ARBA" id="ARBA00023098"/>
    </source>
</evidence>
<dbReference type="InterPro" id="IPR011004">
    <property type="entry name" value="Trimer_LpxA-like_sf"/>
</dbReference>
<organism evidence="10 11">
    <name type="scientific">Herbaspirillum lusitanum</name>
    <dbReference type="NCBI Taxonomy" id="213312"/>
    <lineage>
        <taxon>Bacteria</taxon>
        <taxon>Pseudomonadati</taxon>
        <taxon>Pseudomonadota</taxon>
        <taxon>Betaproteobacteria</taxon>
        <taxon>Burkholderiales</taxon>
        <taxon>Oxalobacteraceae</taxon>
        <taxon>Herbaspirillum</taxon>
    </lineage>
</organism>
<dbReference type="PANTHER" id="PTHR43480">
    <property type="entry name" value="ACYL-[ACYL-CARRIER-PROTEIN]--UDP-N-ACETYLGLUCOSAMINE O-ACYLTRANSFERASE"/>
    <property type="match status" value="1"/>
</dbReference>
<keyword evidence="3 8" id="KW-0441">Lipid A biosynthesis</keyword>
<dbReference type="Pfam" id="PF00132">
    <property type="entry name" value="Hexapep"/>
    <property type="match status" value="1"/>
</dbReference>
<keyword evidence="4 8" id="KW-0808">Transferase</keyword>
<proteinExistence type="inferred from homology"/>
<dbReference type="CDD" id="cd03351">
    <property type="entry name" value="LbH_UDP-GlcNAc_AT"/>
    <property type="match status" value="1"/>
</dbReference>
<evidence type="ECO:0000313" key="11">
    <source>
        <dbReference type="Proteomes" id="UP001629246"/>
    </source>
</evidence>
<keyword evidence="2 8" id="KW-0444">Lipid biosynthesis</keyword>
<dbReference type="InterPro" id="IPR037157">
    <property type="entry name" value="Acetyltransf_C_sf"/>
</dbReference>
<dbReference type="EMBL" id="JAQQFM010000005">
    <property type="protein sequence ID" value="MFL9925126.1"/>
    <property type="molecule type" value="Genomic_DNA"/>
</dbReference>
<feature type="domain" description="UDP N-acetylglucosamine O-acyltransferase C-terminal" evidence="9">
    <location>
        <begin position="176"/>
        <end position="261"/>
    </location>
</feature>
<evidence type="ECO:0000259" key="9">
    <source>
        <dbReference type="Pfam" id="PF13720"/>
    </source>
</evidence>
<dbReference type="PANTHER" id="PTHR43480:SF1">
    <property type="entry name" value="ACYL-[ACYL-CARRIER-PROTEIN]--UDP-N-ACETYLGLUCOSAMINE O-ACYLTRANSFERASE, MITOCHONDRIAL-RELATED"/>
    <property type="match status" value="1"/>
</dbReference>
<sequence length="262" mass="28331">MSNIHPTAVIHAGAQLDSTVQVGPYAVIGPNVRIDAGTRIGPHVVIEGHTTIGRDNVFFQFGSIGAAPQDKKYADEPTTLEIGDRNTIREFVTFNRGTVQDAGATRMGNDNWIMAYVHLAHDCQLGSNIILANNATLAGHVHLGDWVFLGGFTSVHQFCRIGAHAMTAFTAAVSQDVPPFVTAAGNRAVPAGINSEGLKRRGFSSEQIMVIKRAYKAIYRSGLSQDEAKQQLAQMEAQTPDSAEHLRVLREFIEASARGIIR</sequence>
<dbReference type="NCBIfam" id="NF003657">
    <property type="entry name" value="PRK05289.1"/>
    <property type="match status" value="1"/>
</dbReference>
<keyword evidence="5 8" id="KW-0677">Repeat</keyword>
<dbReference type="PROSITE" id="PS00101">
    <property type="entry name" value="HEXAPEP_TRANSFERASES"/>
    <property type="match status" value="1"/>
</dbReference>
<comment type="catalytic activity">
    <reaction evidence="8">
        <text>a (3R)-hydroxyacyl-[ACP] + UDP-N-acetyl-alpha-D-glucosamine = a UDP-3-O-[(3R)-3-hydroxyacyl]-N-acetyl-alpha-D-glucosamine + holo-[ACP]</text>
        <dbReference type="Rhea" id="RHEA:67812"/>
        <dbReference type="Rhea" id="RHEA-COMP:9685"/>
        <dbReference type="Rhea" id="RHEA-COMP:9945"/>
        <dbReference type="ChEBI" id="CHEBI:57705"/>
        <dbReference type="ChEBI" id="CHEBI:64479"/>
        <dbReference type="ChEBI" id="CHEBI:78827"/>
        <dbReference type="ChEBI" id="CHEBI:173225"/>
        <dbReference type="EC" id="2.3.1.129"/>
    </reaction>
</comment>
<comment type="similarity">
    <text evidence="8">Belongs to the transferase hexapeptide repeat family. LpxA subfamily.</text>
</comment>
<name>A0ABW9A9I5_9BURK</name>
<evidence type="ECO:0000313" key="10">
    <source>
        <dbReference type="EMBL" id="MFL9925126.1"/>
    </source>
</evidence>
<dbReference type="Gene3D" id="1.20.1180.10">
    <property type="entry name" value="Udp N-acetylglucosamine O-acyltransferase, C-terminal domain"/>
    <property type="match status" value="1"/>
</dbReference>
<gene>
    <name evidence="8 10" type="primary">lpxA</name>
    <name evidence="10" type="ORF">PQR62_12690</name>
</gene>
<dbReference type="Pfam" id="PF13720">
    <property type="entry name" value="Acetyltransf_11"/>
    <property type="match status" value="1"/>
</dbReference>
<dbReference type="NCBIfam" id="TIGR01852">
    <property type="entry name" value="lipid_A_lpxA"/>
    <property type="match status" value="1"/>
</dbReference>
<keyword evidence="6 8" id="KW-0443">Lipid metabolism</keyword>
<dbReference type="SUPFAM" id="SSF51161">
    <property type="entry name" value="Trimeric LpxA-like enzymes"/>
    <property type="match status" value="1"/>
</dbReference>
<dbReference type="PIRSF" id="PIRSF000456">
    <property type="entry name" value="UDP-GlcNAc_acltr"/>
    <property type="match status" value="1"/>
</dbReference>
<reference evidence="10 11" key="1">
    <citation type="journal article" date="2024" name="Chem. Sci.">
        <title>Discovery of megapolipeptins by genome mining of a Burkholderiales bacteria collection.</title>
        <authorList>
            <person name="Paulo B.S."/>
            <person name="Recchia M.J.J."/>
            <person name="Lee S."/>
            <person name="Fergusson C.H."/>
            <person name="Romanowski S.B."/>
            <person name="Hernandez A."/>
            <person name="Krull N."/>
            <person name="Liu D.Y."/>
            <person name="Cavanagh H."/>
            <person name="Bos A."/>
            <person name="Gray C.A."/>
            <person name="Murphy B.T."/>
            <person name="Linington R.G."/>
            <person name="Eustaquio A.S."/>
        </authorList>
    </citation>
    <scope>NUCLEOTIDE SEQUENCE [LARGE SCALE GENOMIC DNA]</scope>
    <source>
        <strain evidence="10 11">RL21-008-BIB-A</strain>
    </source>
</reference>
<evidence type="ECO:0000256" key="2">
    <source>
        <dbReference type="ARBA" id="ARBA00022516"/>
    </source>
</evidence>
<dbReference type="RefSeq" id="WP_408158311.1">
    <property type="nucleotide sequence ID" value="NZ_JAQQFM010000005.1"/>
</dbReference>
<keyword evidence="7 8" id="KW-0012">Acyltransferase</keyword>
<dbReference type="InterPro" id="IPR018357">
    <property type="entry name" value="Hexapep_transf_CS"/>
</dbReference>